<dbReference type="Gene3D" id="3.10.180.10">
    <property type="entry name" value="2,3-Dihydroxybiphenyl 1,2-Dioxygenase, domain 1"/>
    <property type="match status" value="1"/>
</dbReference>
<evidence type="ECO:0000313" key="2">
    <source>
        <dbReference type="EMBL" id="GAA3139205.1"/>
    </source>
</evidence>
<proteinExistence type="predicted"/>
<dbReference type="PANTHER" id="PTHR21366">
    <property type="entry name" value="GLYOXALASE FAMILY PROTEIN"/>
    <property type="match status" value="1"/>
</dbReference>
<dbReference type="InterPro" id="IPR037523">
    <property type="entry name" value="VOC_core"/>
</dbReference>
<dbReference type="EMBL" id="BAAAVM010000032">
    <property type="protein sequence ID" value="GAA3139205.1"/>
    <property type="molecule type" value="Genomic_DNA"/>
</dbReference>
<organism evidence="2 3">
    <name type="scientific">Streptomyces rameus</name>
    <dbReference type="NCBI Taxonomy" id="68261"/>
    <lineage>
        <taxon>Bacteria</taxon>
        <taxon>Bacillati</taxon>
        <taxon>Actinomycetota</taxon>
        <taxon>Actinomycetes</taxon>
        <taxon>Kitasatosporales</taxon>
        <taxon>Streptomycetaceae</taxon>
        <taxon>Streptomyces</taxon>
    </lineage>
</organism>
<evidence type="ECO:0000313" key="3">
    <source>
        <dbReference type="Proteomes" id="UP001500893"/>
    </source>
</evidence>
<feature type="domain" description="VOC" evidence="1">
    <location>
        <begin position="19"/>
        <end position="153"/>
    </location>
</feature>
<sequence>MWPVAEATSLGRMTKNTTRLDHVVLWVADPVAAAAFYEGAVGLEPVRVAEFTEGEVAFPSVRVNEETVLDLAPHSFAARMKMLPGSADSAGHPVNHVCLSLPADAFDALRARLEEHGVPVSGIDPGLSGARGNATRSFYFRDPDGNVFEARHYDD</sequence>
<dbReference type="InterPro" id="IPR050383">
    <property type="entry name" value="GlyoxalaseI/FosfomycinResist"/>
</dbReference>
<evidence type="ECO:0000259" key="1">
    <source>
        <dbReference type="PROSITE" id="PS51819"/>
    </source>
</evidence>
<dbReference type="Proteomes" id="UP001500893">
    <property type="component" value="Unassembled WGS sequence"/>
</dbReference>
<dbReference type="PANTHER" id="PTHR21366:SF14">
    <property type="entry name" value="GLYOXALASE DOMAIN-CONTAINING PROTEIN 5"/>
    <property type="match status" value="1"/>
</dbReference>
<dbReference type="InterPro" id="IPR029068">
    <property type="entry name" value="Glyas_Bleomycin-R_OHBP_Dase"/>
</dbReference>
<gene>
    <name evidence="2" type="ORF">GCM10010521_26990</name>
</gene>
<reference evidence="3" key="1">
    <citation type="journal article" date="2019" name="Int. J. Syst. Evol. Microbiol.">
        <title>The Global Catalogue of Microorganisms (GCM) 10K type strain sequencing project: providing services to taxonomists for standard genome sequencing and annotation.</title>
        <authorList>
            <consortium name="The Broad Institute Genomics Platform"/>
            <consortium name="The Broad Institute Genome Sequencing Center for Infectious Disease"/>
            <person name="Wu L."/>
            <person name="Ma J."/>
        </authorList>
    </citation>
    <scope>NUCLEOTIDE SEQUENCE [LARGE SCALE GENOMIC DNA]</scope>
    <source>
        <strain evidence="3">JCM 11574</strain>
    </source>
</reference>
<name>A0ABP6N7U0_9ACTN</name>
<dbReference type="InterPro" id="IPR004360">
    <property type="entry name" value="Glyas_Fos-R_dOase_dom"/>
</dbReference>
<dbReference type="PROSITE" id="PS51819">
    <property type="entry name" value="VOC"/>
    <property type="match status" value="1"/>
</dbReference>
<comment type="caution">
    <text evidence="2">The sequence shown here is derived from an EMBL/GenBank/DDBJ whole genome shotgun (WGS) entry which is preliminary data.</text>
</comment>
<dbReference type="SUPFAM" id="SSF54593">
    <property type="entry name" value="Glyoxalase/Bleomycin resistance protein/Dihydroxybiphenyl dioxygenase"/>
    <property type="match status" value="1"/>
</dbReference>
<dbReference type="Pfam" id="PF00903">
    <property type="entry name" value="Glyoxalase"/>
    <property type="match status" value="1"/>
</dbReference>
<protein>
    <submittedName>
        <fullName evidence="2">VOC family protein</fullName>
    </submittedName>
</protein>
<accession>A0ABP6N7U0</accession>
<keyword evidence="3" id="KW-1185">Reference proteome</keyword>